<feature type="region of interest" description="Disordered" evidence="1">
    <location>
        <begin position="238"/>
        <end position="263"/>
    </location>
</feature>
<proteinExistence type="predicted"/>
<accession>A0A974HXT2</accession>
<dbReference type="EMBL" id="CM004468">
    <property type="protein sequence ID" value="OCT93796.1"/>
    <property type="molecule type" value="Genomic_DNA"/>
</dbReference>
<evidence type="ECO:0000313" key="3">
    <source>
        <dbReference type="Proteomes" id="UP000694892"/>
    </source>
</evidence>
<dbReference type="Proteomes" id="UP000694892">
    <property type="component" value="Chromosome 2L"/>
</dbReference>
<evidence type="ECO:0000256" key="1">
    <source>
        <dbReference type="SAM" id="MobiDB-lite"/>
    </source>
</evidence>
<reference evidence="3" key="1">
    <citation type="journal article" date="2016" name="Nature">
        <title>Genome evolution in the allotetraploid frog Xenopus laevis.</title>
        <authorList>
            <person name="Session A.M."/>
            <person name="Uno Y."/>
            <person name="Kwon T."/>
            <person name="Chapman J.A."/>
            <person name="Toyoda A."/>
            <person name="Takahashi S."/>
            <person name="Fukui A."/>
            <person name="Hikosaka A."/>
            <person name="Suzuki A."/>
            <person name="Kondo M."/>
            <person name="van Heeringen S.J."/>
            <person name="Quigley I."/>
            <person name="Heinz S."/>
            <person name="Ogino H."/>
            <person name="Ochi H."/>
            <person name="Hellsten U."/>
            <person name="Lyons J.B."/>
            <person name="Simakov O."/>
            <person name="Putnam N."/>
            <person name="Stites J."/>
            <person name="Kuroki Y."/>
            <person name="Tanaka T."/>
            <person name="Michiue T."/>
            <person name="Watanabe M."/>
            <person name="Bogdanovic O."/>
            <person name="Lister R."/>
            <person name="Georgiou G."/>
            <person name="Paranjpe S.S."/>
            <person name="van Kruijsbergen I."/>
            <person name="Shu S."/>
            <person name="Carlson J."/>
            <person name="Kinoshita T."/>
            <person name="Ohta Y."/>
            <person name="Mawaribuchi S."/>
            <person name="Jenkins J."/>
            <person name="Grimwood J."/>
            <person name="Schmutz J."/>
            <person name="Mitros T."/>
            <person name="Mozaffari S.V."/>
            <person name="Suzuki Y."/>
            <person name="Haramoto Y."/>
            <person name="Yamamoto T.S."/>
            <person name="Takagi C."/>
            <person name="Heald R."/>
            <person name="Miller K."/>
            <person name="Haudenschild C."/>
            <person name="Kitzman J."/>
            <person name="Nakayama T."/>
            <person name="Izutsu Y."/>
            <person name="Robert J."/>
            <person name="Fortriede J."/>
            <person name="Burns K."/>
            <person name="Lotay V."/>
            <person name="Karimi K."/>
            <person name="Yasuoka Y."/>
            <person name="Dichmann D.S."/>
            <person name="Flajnik M.F."/>
            <person name="Houston D.W."/>
            <person name="Shendure J."/>
            <person name="DuPasquier L."/>
            <person name="Vize P.D."/>
            <person name="Zorn A.M."/>
            <person name="Ito M."/>
            <person name="Marcotte E.M."/>
            <person name="Wallingford J.B."/>
            <person name="Ito Y."/>
            <person name="Asashima M."/>
            <person name="Ueno N."/>
            <person name="Matsuda Y."/>
            <person name="Veenstra G.J."/>
            <person name="Fujiyama A."/>
            <person name="Harland R.M."/>
            <person name="Taira M."/>
            <person name="Rokhsar D.S."/>
        </authorList>
    </citation>
    <scope>NUCLEOTIDE SEQUENCE [LARGE SCALE GENOMIC DNA]</scope>
    <source>
        <strain evidence="3">J</strain>
    </source>
</reference>
<sequence>MAAQKPVQLASEFNNQPCSISIVNSITGNSKFLSEQDNAGLFRQIERLNMQRIAHDLHLWTLAEYYKLQRIPRGLRSHLRPTMFMEDANFKNRWEAILNKCSFDIMLLIMDRLQQETPVIMLKVEEAERKIRATVSAEQFQAAQSKLDESLRHFRLKLESRKRGKFLRDETDYTESRVYRWTPRERQQGWNQRNPEQGLTYRGGTRTEHRIEQEQANASVSSSPRSFLYGSQDSLGSIRSNGEGEAGNIVKKKQPYRRRKMRW</sequence>
<gene>
    <name evidence="2" type="ORF">XELAEV_18011467mg</name>
</gene>
<feature type="compositionally biased region" description="Basic residues" evidence="1">
    <location>
        <begin position="250"/>
        <end position="263"/>
    </location>
</feature>
<organism evidence="2 3">
    <name type="scientific">Xenopus laevis</name>
    <name type="common">African clawed frog</name>
    <dbReference type="NCBI Taxonomy" id="8355"/>
    <lineage>
        <taxon>Eukaryota</taxon>
        <taxon>Metazoa</taxon>
        <taxon>Chordata</taxon>
        <taxon>Craniata</taxon>
        <taxon>Vertebrata</taxon>
        <taxon>Euteleostomi</taxon>
        <taxon>Amphibia</taxon>
        <taxon>Batrachia</taxon>
        <taxon>Anura</taxon>
        <taxon>Pipoidea</taxon>
        <taxon>Pipidae</taxon>
        <taxon>Xenopodinae</taxon>
        <taxon>Xenopus</taxon>
        <taxon>Xenopus</taxon>
    </lineage>
</organism>
<name>A0A974HXT2_XENLA</name>
<protein>
    <submittedName>
        <fullName evidence="2">Uncharacterized protein</fullName>
    </submittedName>
</protein>
<dbReference type="AlphaFoldDB" id="A0A974HXT2"/>
<evidence type="ECO:0000313" key="2">
    <source>
        <dbReference type="EMBL" id="OCT93796.1"/>
    </source>
</evidence>